<evidence type="ECO:0000313" key="2">
    <source>
        <dbReference type="Proteomes" id="UP000055024"/>
    </source>
</evidence>
<sequence length="39" mass="4339">MIEAVNVFISVMNGLRRKANVRKKTNAITICTEFPAKSS</sequence>
<keyword evidence="2" id="KW-1185">Reference proteome</keyword>
<dbReference type="EMBL" id="JYDP01002494">
    <property type="protein sequence ID" value="KRY96829.1"/>
    <property type="molecule type" value="Genomic_DNA"/>
</dbReference>
<organism evidence="1 2">
    <name type="scientific">Trichinella zimbabwensis</name>
    <dbReference type="NCBI Taxonomy" id="268475"/>
    <lineage>
        <taxon>Eukaryota</taxon>
        <taxon>Metazoa</taxon>
        <taxon>Ecdysozoa</taxon>
        <taxon>Nematoda</taxon>
        <taxon>Enoplea</taxon>
        <taxon>Dorylaimia</taxon>
        <taxon>Trichinellida</taxon>
        <taxon>Trichinellidae</taxon>
        <taxon>Trichinella</taxon>
    </lineage>
</organism>
<comment type="caution">
    <text evidence="1">The sequence shown here is derived from an EMBL/GenBank/DDBJ whole genome shotgun (WGS) entry which is preliminary data.</text>
</comment>
<dbReference type="AlphaFoldDB" id="A0A0V1GEZ7"/>
<accession>A0A0V1GEZ7</accession>
<evidence type="ECO:0000313" key="1">
    <source>
        <dbReference type="EMBL" id="KRY96829.1"/>
    </source>
</evidence>
<dbReference type="Proteomes" id="UP000055024">
    <property type="component" value="Unassembled WGS sequence"/>
</dbReference>
<protein>
    <submittedName>
        <fullName evidence="1">Uncharacterized protein</fullName>
    </submittedName>
</protein>
<proteinExistence type="predicted"/>
<gene>
    <name evidence="1" type="ORF">T11_368</name>
</gene>
<name>A0A0V1GEZ7_9BILA</name>
<reference evidence="1 2" key="1">
    <citation type="submission" date="2015-01" db="EMBL/GenBank/DDBJ databases">
        <title>Evolution of Trichinella species and genotypes.</title>
        <authorList>
            <person name="Korhonen P.K."/>
            <person name="Edoardo P."/>
            <person name="Giuseppe L.R."/>
            <person name="Gasser R.B."/>
        </authorList>
    </citation>
    <scope>NUCLEOTIDE SEQUENCE [LARGE SCALE GENOMIC DNA]</scope>
    <source>
        <strain evidence="1">ISS1029</strain>
    </source>
</reference>